<dbReference type="EnsemblPlants" id="OPUNC11G00990.1">
    <property type="protein sequence ID" value="OPUNC11G00990.1"/>
    <property type="gene ID" value="OPUNC11G00990"/>
</dbReference>
<dbReference type="InterPro" id="IPR036576">
    <property type="entry name" value="WRKY_dom_sf"/>
</dbReference>
<evidence type="ECO:0000313" key="8">
    <source>
        <dbReference type="EnsemblPlants" id="OPUNC11G00990.1"/>
    </source>
</evidence>
<keyword evidence="5" id="KW-0539">Nucleus</keyword>
<proteinExistence type="predicted"/>
<dbReference type="Gramene" id="OPUNC11G00990.1">
    <property type="protein sequence ID" value="OPUNC11G00990.1"/>
    <property type="gene ID" value="OPUNC11G00990"/>
</dbReference>
<dbReference type="GO" id="GO:0003700">
    <property type="term" value="F:DNA-binding transcription factor activity"/>
    <property type="evidence" value="ECO:0007669"/>
    <property type="project" value="InterPro"/>
</dbReference>
<dbReference type="OMA" id="DFDGYRW"/>
<comment type="subcellular location">
    <subcellularLocation>
        <location evidence="1">Nucleus</location>
    </subcellularLocation>
</comment>
<keyword evidence="4" id="KW-0804">Transcription</keyword>
<dbReference type="SMART" id="SM00774">
    <property type="entry name" value="WRKY"/>
    <property type="match status" value="1"/>
</dbReference>
<dbReference type="SUPFAM" id="SSF118290">
    <property type="entry name" value="WRKY DNA-binding domain"/>
    <property type="match status" value="1"/>
</dbReference>
<dbReference type="PANTHER" id="PTHR31282">
    <property type="entry name" value="WRKY TRANSCRIPTION FACTOR 21-RELATED"/>
    <property type="match status" value="1"/>
</dbReference>
<evidence type="ECO:0000256" key="5">
    <source>
        <dbReference type="ARBA" id="ARBA00023242"/>
    </source>
</evidence>
<evidence type="ECO:0000259" key="7">
    <source>
        <dbReference type="PROSITE" id="PS50811"/>
    </source>
</evidence>
<dbReference type="InterPro" id="IPR044810">
    <property type="entry name" value="WRKY_plant"/>
</dbReference>
<dbReference type="InterPro" id="IPR003657">
    <property type="entry name" value="WRKY_dom"/>
</dbReference>
<dbReference type="eggNOG" id="ENOG502R7N9">
    <property type="taxonomic scope" value="Eukaryota"/>
</dbReference>
<keyword evidence="2" id="KW-0805">Transcription regulation</keyword>
<feature type="compositionally biased region" description="Low complexity" evidence="6">
    <location>
        <begin position="210"/>
        <end position="241"/>
    </location>
</feature>
<dbReference type="GO" id="GO:0005634">
    <property type="term" value="C:nucleus"/>
    <property type="evidence" value="ECO:0007669"/>
    <property type="project" value="UniProtKB-SubCell"/>
</dbReference>
<protein>
    <recommendedName>
        <fullName evidence="7">WRKY domain-containing protein</fullName>
    </recommendedName>
</protein>
<dbReference type="AlphaFoldDB" id="A0A0E0MBR8"/>
<keyword evidence="9" id="KW-1185">Reference proteome</keyword>
<keyword evidence="3" id="KW-0238">DNA-binding</keyword>
<reference evidence="8" key="1">
    <citation type="submission" date="2015-04" db="UniProtKB">
        <authorList>
            <consortium name="EnsemblPlants"/>
        </authorList>
    </citation>
    <scope>IDENTIFICATION</scope>
</reference>
<dbReference type="Gene3D" id="2.20.25.80">
    <property type="entry name" value="WRKY domain"/>
    <property type="match status" value="1"/>
</dbReference>
<organism evidence="8">
    <name type="scientific">Oryza punctata</name>
    <name type="common">Red rice</name>
    <dbReference type="NCBI Taxonomy" id="4537"/>
    <lineage>
        <taxon>Eukaryota</taxon>
        <taxon>Viridiplantae</taxon>
        <taxon>Streptophyta</taxon>
        <taxon>Embryophyta</taxon>
        <taxon>Tracheophyta</taxon>
        <taxon>Spermatophyta</taxon>
        <taxon>Magnoliopsida</taxon>
        <taxon>Liliopsida</taxon>
        <taxon>Poales</taxon>
        <taxon>Poaceae</taxon>
        <taxon>BOP clade</taxon>
        <taxon>Oryzoideae</taxon>
        <taxon>Oryzeae</taxon>
        <taxon>Oryzinae</taxon>
        <taxon>Oryza</taxon>
    </lineage>
</organism>
<dbReference type="STRING" id="4537.A0A0E0MBR8"/>
<feature type="domain" description="WRKY" evidence="7">
    <location>
        <begin position="125"/>
        <end position="166"/>
    </location>
</feature>
<sequence>MEAYCVMVGRERELVAELCHLLFPSPSPTTPRSHATSTLAGDQCLEPGLTTTTTTVSGGGGRRRGKRVHRDSDNVKLLQADDDQEALVADHGDANAKPLPDFTKKSKRKQPKTTSTMLTTVPDFDGYQWRKYGQKQIEGAMYPRSYYRCTNSTNQGCLAKKTVQRNGGGGGAARYTVAYISEHTCKSMESSLAPVILDTTVRTNSHHHPPAATAAVAQSPATSSSSDMIMTSSTTSSSGETSWSGQHGAYIAADEDCWDTNKYTCGSDGGNSCAEEMELLSGPIRSPVHIAADGNWMDDLLLDISNANISHFFSF</sequence>
<evidence type="ECO:0000256" key="1">
    <source>
        <dbReference type="ARBA" id="ARBA00004123"/>
    </source>
</evidence>
<feature type="region of interest" description="Disordered" evidence="6">
    <location>
        <begin position="43"/>
        <end position="71"/>
    </location>
</feature>
<evidence type="ECO:0000256" key="3">
    <source>
        <dbReference type="ARBA" id="ARBA00023125"/>
    </source>
</evidence>
<name>A0A0E0MBR8_ORYPU</name>
<reference evidence="8" key="2">
    <citation type="submission" date="2018-05" db="EMBL/GenBank/DDBJ databases">
        <title>OpunRS2 (Oryza punctata Reference Sequence Version 2).</title>
        <authorList>
            <person name="Zhang J."/>
            <person name="Kudrna D."/>
            <person name="Lee S."/>
            <person name="Talag J."/>
            <person name="Welchert J."/>
            <person name="Wing R.A."/>
        </authorList>
    </citation>
    <scope>NUCLEOTIDE SEQUENCE [LARGE SCALE GENOMIC DNA]</scope>
</reference>
<dbReference type="Pfam" id="PF03106">
    <property type="entry name" value="WRKY"/>
    <property type="match status" value="1"/>
</dbReference>
<dbReference type="HOGENOM" id="CLU_056845_0_0_1"/>
<evidence type="ECO:0000256" key="2">
    <source>
        <dbReference type="ARBA" id="ARBA00023015"/>
    </source>
</evidence>
<feature type="region of interest" description="Disordered" evidence="6">
    <location>
        <begin position="204"/>
        <end position="241"/>
    </location>
</feature>
<dbReference type="Proteomes" id="UP000026962">
    <property type="component" value="Chromosome 11"/>
</dbReference>
<feature type="region of interest" description="Disordered" evidence="6">
    <location>
        <begin position="89"/>
        <end position="117"/>
    </location>
</feature>
<accession>A0A0E0MBR8</accession>
<dbReference type="GO" id="GO:0043565">
    <property type="term" value="F:sequence-specific DNA binding"/>
    <property type="evidence" value="ECO:0007669"/>
    <property type="project" value="InterPro"/>
</dbReference>
<evidence type="ECO:0000256" key="4">
    <source>
        <dbReference type="ARBA" id="ARBA00023163"/>
    </source>
</evidence>
<evidence type="ECO:0000313" key="9">
    <source>
        <dbReference type="Proteomes" id="UP000026962"/>
    </source>
</evidence>
<evidence type="ECO:0000256" key="6">
    <source>
        <dbReference type="SAM" id="MobiDB-lite"/>
    </source>
</evidence>
<dbReference type="PROSITE" id="PS50811">
    <property type="entry name" value="WRKY"/>
    <property type="match status" value="1"/>
</dbReference>